<dbReference type="PATRIC" id="fig|44252.3.peg.706"/>
<dbReference type="STRING" id="44252.DJ90_2361"/>
<dbReference type="HOGENOM" id="CLU_001265_10_11_9"/>
<comment type="subcellular location">
    <subcellularLocation>
        <location evidence="1">Cell membrane</location>
        <topology evidence="1">Multi-pass membrane protein</topology>
    </subcellularLocation>
</comment>
<dbReference type="EMBL" id="JMQA01000012">
    <property type="protein sequence ID" value="KFN11245.1"/>
    <property type="molecule type" value="Genomic_DNA"/>
</dbReference>
<dbReference type="InterPro" id="IPR001958">
    <property type="entry name" value="Tet-R_TetA/multi-R_MdtG-like"/>
</dbReference>
<evidence type="ECO:0000313" key="8">
    <source>
        <dbReference type="EMBL" id="KFN11245.1"/>
    </source>
</evidence>
<feature type="transmembrane region" description="Helical" evidence="6">
    <location>
        <begin position="304"/>
        <end position="329"/>
    </location>
</feature>
<keyword evidence="9" id="KW-1185">Reference proteome</keyword>
<evidence type="ECO:0000256" key="3">
    <source>
        <dbReference type="ARBA" id="ARBA00022692"/>
    </source>
</evidence>
<feature type="transmembrane region" description="Helical" evidence="6">
    <location>
        <begin position="280"/>
        <end position="298"/>
    </location>
</feature>
<dbReference type="GO" id="GO:0005886">
    <property type="term" value="C:plasma membrane"/>
    <property type="evidence" value="ECO:0007669"/>
    <property type="project" value="UniProtKB-SubCell"/>
</dbReference>
<feature type="transmembrane region" description="Helical" evidence="6">
    <location>
        <begin position="7"/>
        <end position="26"/>
    </location>
</feature>
<dbReference type="SUPFAM" id="SSF103473">
    <property type="entry name" value="MFS general substrate transporter"/>
    <property type="match status" value="1"/>
</dbReference>
<keyword evidence="4 6" id="KW-1133">Transmembrane helix</keyword>
<sequence>MGNIRFGMFFSVFVAMVGLMIIAPVMPSLVRELGLNEVHSGIIISLGSVAMAVMSPLWGRWSDKFGRRPVILAGFAGMFISYVCFTAVMYAGLRDLLNGGLLLVLLIAARTLIGAFIPAVPSSAQAYMADVTDEQGRSAGMALIGAANGLGLVLGPAIAGAFALLGLIWPLYVGALLPVVAFATVVFVVPKRKAVVRARPPRINPLQRGLRIYLLSGMAVMACIVSLQVVGGFYFQDQLSLTTKEAARLVSFGLMICGFSMIATQGLLMKRSKLEPRRQILWGALLLMLSFIGMLFFAKLSVFYAAYLLFGIGAGLIMPGFMTGASLAVSPEQQGGIAGLVGMVQGIAAVAAPLLSTGLYRIDKHLPYGFAAALMVLLSGALLVMAIRDRGLSQEASKYS</sequence>
<organism evidence="8 9">
    <name type="scientific">Paenibacillus macerans</name>
    <name type="common">Bacillus macerans</name>
    <dbReference type="NCBI Taxonomy" id="44252"/>
    <lineage>
        <taxon>Bacteria</taxon>
        <taxon>Bacillati</taxon>
        <taxon>Bacillota</taxon>
        <taxon>Bacilli</taxon>
        <taxon>Bacillales</taxon>
        <taxon>Paenibacillaceae</taxon>
        <taxon>Paenibacillus</taxon>
    </lineage>
</organism>
<evidence type="ECO:0000256" key="2">
    <source>
        <dbReference type="ARBA" id="ARBA00022448"/>
    </source>
</evidence>
<evidence type="ECO:0000259" key="7">
    <source>
        <dbReference type="PROSITE" id="PS50850"/>
    </source>
</evidence>
<feature type="transmembrane region" description="Helical" evidence="6">
    <location>
        <begin position="141"/>
        <end position="165"/>
    </location>
</feature>
<dbReference type="PANTHER" id="PTHR23546">
    <property type="entry name" value="TRANSPORT PROTEIN"/>
    <property type="match status" value="1"/>
</dbReference>
<reference evidence="8 9" key="1">
    <citation type="submission" date="2014-04" db="EMBL/GenBank/DDBJ databases">
        <authorList>
            <person name="Bishop-Lilly K.A."/>
            <person name="Broomall S.M."/>
            <person name="Chain P.S."/>
            <person name="Chertkov O."/>
            <person name="Coyne S.R."/>
            <person name="Daligault H.E."/>
            <person name="Davenport K.W."/>
            <person name="Erkkila T."/>
            <person name="Frey K.G."/>
            <person name="Gibbons H.S."/>
            <person name="Gu W."/>
            <person name="Jaissle J."/>
            <person name="Johnson S.L."/>
            <person name="Koroleva G.I."/>
            <person name="Ladner J.T."/>
            <person name="Lo C.-C."/>
            <person name="Minogue T.D."/>
            <person name="Munk C."/>
            <person name="Palacios G.F."/>
            <person name="Redden C.L."/>
            <person name="Rosenzweig C.N."/>
            <person name="Scholz M.B."/>
            <person name="Teshima H."/>
            <person name="Xu Y."/>
        </authorList>
    </citation>
    <scope>NUCLEOTIDE SEQUENCE [LARGE SCALE GENOMIC DNA]</scope>
    <source>
        <strain evidence="8 9">8244</strain>
    </source>
</reference>
<dbReference type="GO" id="GO:0022857">
    <property type="term" value="F:transmembrane transporter activity"/>
    <property type="evidence" value="ECO:0007669"/>
    <property type="project" value="InterPro"/>
</dbReference>
<keyword evidence="5 6" id="KW-0472">Membrane</keyword>
<dbReference type="PRINTS" id="PR01035">
    <property type="entry name" value="TCRTETA"/>
</dbReference>
<dbReference type="PROSITE" id="PS50850">
    <property type="entry name" value="MFS"/>
    <property type="match status" value="1"/>
</dbReference>
<dbReference type="RefSeq" id="WP_036620587.1">
    <property type="nucleotide sequence ID" value="NZ_BGML01000005.1"/>
</dbReference>
<dbReference type="OrthoDB" id="9793283at2"/>
<gene>
    <name evidence="8" type="ORF">DJ90_2361</name>
</gene>
<proteinExistence type="predicted"/>
<evidence type="ECO:0000256" key="1">
    <source>
        <dbReference type="ARBA" id="ARBA00004651"/>
    </source>
</evidence>
<dbReference type="Pfam" id="PF07690">
    <property type="entry name" value="MFS_1"/>
    <property type="match status" value="1"/>
</dbReference>
<feature type="transmembrane region" description="Helical" evidence="6">
    <location>
        <begin position="247"/>
        <end position="268"/>
    </location>
</feature>
<protein>
    <submittedName>
        <fullName evidence="8">Sugar (And other) transporter family protein</fullName>
    </submittedName>
</protein>
<dbReference type="Gene3D" id="1.20.1250.20">
    <property type="entry name" value="MFS general substrate transporter like domains"/>
    <property type="match status" value="1"/>
</dbReference>
<feature type="transmembrane region" description="Helical" evidence="6">
    <location>
        <begin position="210"/>
        <end position="235"/>
    </location>
</feature>
<feature type="domain" description="Major facilitator superfamily (MFS) profile" evidence="7">
    <location>
        <begin position="4"/>
        <end position="397"/>
    </location>
</feature>
<evidence type="ECO:0000256" key="6">
    <source>
        <dbReference type="SAM" id="Phobius"/>
    </source>
</evidence>
<evidence type="ECO:0000256" key="4">
    <source>
        <dbReference type="ARBA" id="ARBA00022989"/>
    </source>
</evidence>
<dbReference type="Proteomes" id="UP000029278">
    <property type="component" value="Unassembled WGS sequence"/>
</dbReference>
<keyword evidence="3 6" id="KW-0812">Transmembrane</keyword>
<comment type="caution">
    <text evidence="8">The sequence shown here is derived from an EMBL/GenBank/DDBJ whole genome shotgun (WGS) entry which is preliminary data.</text>
</comment>
<feature type="transmembrane region" description="Helical" evidence="6">
    <location>
        <begin position="336"/>
        <end position="356"/>
    </location>
</feature>
<feature type="transmembrane region" description="Helical" evidence="6">
    <location>
        <begin position="99"/>
        <end position="120"/>
    </location>
</feature>
<feature type="transmembrane region" description="Helical" evidence="6">
    <location>
        <begin position="368"/>
        <end position="387"/>
    </location>
</feature>
<evidence type="ECO:0000256" key="5">
    <source>
        <dbReference type="ARBA" id="ARBA00023136"/>
    </source>
</evidence>
<feature type="transmembrane region" description="Helical" evidence="6">
    <location>
        <begin position="38"/>
        <end position="58"/>
    </location>
</feature>
<keyword evidence="2" id="KW-0813">Transport</keyword>
<evidence type="ECO:0000313" key="9">
    <source>
        <dbReference type="Proteomes" id="UP000029278"/>
    </source>
</evidence>
<accession>A0A090ZLV5</accession>
<dbReference type="InterPro" id="IPR036259">
    <property type="entry name" value="MFS_trans_sf"/>
</dbReference>
<dbReference type="InterPro" id="IPR020846">
    <property type="entry name" value="MFS_dom"/>
</dbReference>
<dbReference type="InterPro" id="IPR011701">
    <property type="entry name" value="MFS"/>
</dbReference>
<feature type="transmembrane region" description="Helical" evidence="6">
    <location>
        <begin position="70"/>
        <end position="93"/>
    </location>
</feature>
<dbReference type="GeneID" id="77012004"/>
<dbReference type="PANTHER" id="PTHR23546:SF1">
    <property type="entry name" value="MEMBRANE PROTEIN"/>
    <property type="match status" value="1"/>
</dbReference>
<feature type="transmembrane region" description="Helical" evidence="6">
    <location>
        <begin position="171"/>
        <end position="189"/>
    </location>
</feature>
<dbReference type="AlphaFoldDB" id="A0A090ZLV5"/>
<name>A0A090ZLV5_PAEMA</name>
<dbReference type="CDD" id="cd17330">
    <property type="entry name" value="MFS_SLC46_TetA_like"/>
    <property type="match status" value="1"/>
</dbReference>